<gene>
    <name evidence="2" type="ORF">EDD74_11728</name>
    <name evidence="1" type="ORF">FAEUMB_12170</name>
</gene>
<dbReference type="GeneID" id="97506040"/>
<sequence>MRVVSMQSKAKVYHREECRYAKKILPKNRMQLSSEAAEKAGYHICPYCDGMDALFRMKKEQILKYARKNHMEVDLLNHVLYVRTDVGCWKMIYSMSEQRFLLYHKNYMQGVLSLDEVEEGAYHRQRDVPFSKSIEKYLFYISKHDAARKIEMIDYRLLPNRTKKEKRYFASARARSNRRSQRRLEELFTMIEQGA</sequence>
<protein>
    <submittedName>
        <fullName evidence="2">Uncharacterized protein</fullName>
    </submittedName>
</protein>
<dbReference type="InterPro" id="IPR035451">
    <property type="entry name" value="Ada-like_dom_sf"/>
</dbReference>
<dbReference type="Proteomes" id="UP000294613">
    <property type="component" value="Unassembled WGS sequence"/>
</dbReference>
<dbReference type="EMBL" id="BHEO01000005">
    <property type="protein sequence ID" value="GBU04676.1"/>
    <property type="molecule type" value="Genomic_DNA"/>
</dbReference>
<reference evidence="2 3" key="2">
    <citation type="submission" date="2019-03" db="EMBL/GenBank/DDBJ databases">
        <title>Genomic Encyclopedia of Type Strains, Phase IV (KMG-IV): sequencing the most valuable type-strain genomes for metagenomic binning, comparative biology and taxonomic classification.</title>
        <authorList>
            <person name="Goeker M."/>
        </authorList>
    </citation>
    <scope>NUCLEOTIDE SEQUENCE [LARGE SCALE GENOMIC DNA]</scope>
    <source>
        <strain evidence="2 3">DSM 103426</strain>
    </source>
</reference>
<evidence type="ECO:0000313" key="4">
    <source>
        <dbReference type="Proteomes" id="UP000702954"/>
    </source>
</evidence>
<evidence type="ECO:0000313" key="3">
    <source>
        <dbReference type="Proteomes" id="UP000294613"/>
    </source>
</evidence>
<accession>A0A4R3JMN7</accession>
<comment type="caution">
    <text evidence="2">The sequence shown here is derived from an EMBL/GenBank/DDBJ whole genome shotgun (WGS) entry which is preliminary data.</text>
</comment>
<dbReference type="RefSeq" id="WP_016439659.1">
    <property type="nucleotide sequence ID" value="NZ_AP031411.1"/>
</dbReference>
<dbReference type="EMBL" id="SLZV01000017">
    <property type="protein sequence ID" value="TCS66772.1"/>
    <property type="molecule type" value="Genomic_DNA"/>
</dbReference>
<dbReference type="AlphaFoldDB" id="A0A4R3JMN7"/>
<evidence type="ECO:0000313" key="2">
    <source>
        <dbReference type="EMBL" id="TCS66772.1"/>
    </source>
</evidence>
<organism evidence="2 3">
    <name type="scientific">Faecalimonas umbilicata</name>
    <dbReference type="NCBI Taxonomy" id="1912855"/>
    <lineage>
        <taxon>Bacteria</taxon>
        <taxon>Bacillati</taxon>
        <taxon>Bacillota</taxon>
        <taxon>Clostridia</taxon>
        <taxon>Lachnospirales</taxon>
        <taxon>Lachnospiraceae</taxon>
        <taxon>Faecalimonas</taxon>
    </lineage>
</organism>
<dbReference type="Proteomes" id="UP000702954">
    <property type="component" value="Unassembled WGS sequence"/>
</dbReference>
<dbReference type="SUPFAM" id="SSF57884">
    <property type="entry name" value="Ada DNA repair protein, N-terminal domain (N-Ada 10)"/>
    <property type="match status" value="1"/>
</dbReference>
<dbReference type="Gene3D" id="3.40.10.10">
    <property type="entry name" value="DNA Methylphosphotriester Repair Domain"/>
    <property type="match status" value="1"/>
</dbReference>
<proteinExistence type="predicted"/>
<evidence type="ECO:0000313" key="1">
    <source>
        <dbReference type="EMBL" id="GBU04676.1"/>
    </source>
</evidence>
<keyword evidence="4" id="KW-1185">Reference proteome</keyword>
<name>A0A4R3JMN7_9FIRM</name>
<reference evidence="1 4" key="1">
    <citation type="journal article" date="2018" name="Int. J. Syst. Evol. Microbiol.">
        <title>Draft Genome Sequence of Faecalimonas umbilicata JCM 30896T, an Acetate-Producing Bacterium Isolated from Human Feces.</title>
        <authorList>
            <person name="Sakamoto M."/>
            <person name="Ikeyama N."/>
            <person name="Yuki M."/>
            <person name="Ohkuma M."/>
        </authorList>
    </citation>
    <scope>NUCLEOTIDE SEQUENCE [LARGE SCALE GENOMIC DNA]</scope>
    <source>
        <strain evidence="1 4">EGH7</strain>
    </source>
</reference>